<sequence length="883" mass="98216">MKKSSNFLRSSKDALTKSFNPAKCKTSLKLASSRLKILRNKKEVQVKQMKRELAQLLESRQNQTALIRVEHVVTEEKNIAAYDLIEIYCELIVARLQIIESQKNCPMDLKEAITSVVFASPRCGDVQELIDIRKHFTAKYGKEFINAAIELRPNSGVSRLLVEKLSAKVPDGQTKLKILAAIAEEQGVKFDPESFGESDLPPNDLLNGPSSFEKASKMYEEHPHFSGDASTNPIHNQGYYTSPNVSEMNSGTSMGIYNSASPQGGSSSGKVYSSSSHLRETHSGHRSEARNSLSENETFNLDRQNWNMDFKDAASAAQAAAESAERASQAARAAARLSRDKEMGNRYASNNISEHTSKQSRDILLPSQSSMLQDQDSEKIRNAFVSSRSRVVITDDNTVHSLHEKDIWGEKRVKEVASQSRDSEPEDENFNCFADEKTTEERQNVPYSLHPTTFTHIDHIQNSGDQNFIYEASENLFISDEEGNPREVNVQMQSHGASSAISDEPNSDHYDNSEDTIFGTGPVYDDDDDHQSTFDRSSPPEVKLPTYSSAISDSWGPSMNMNDSPEKKTPTQQFFMEIHSPSKSPRNLRTTENSEADIFFPTTFDDSDGESSERDDIERSSTGEILRMDRTQLSHYTSSNESMISGTKDDGNITRSGTVYGQELNYGKLTGGFRHKHMIPPPFMRAGQNSVPSIHKSKEVPLWEPESIPSHKIENSSSLEKSKLNSSHSDKDSDSSDEEFSQEILSYKDESDTHNKSSLRGSKAALFYSDSSDSEVPSPRKSSLTGRNQLGIQFSRRTKLSSVSSETKNPSSSQVKPERPTDYKSGFVGEPAIHSGHETGEASGSSDNSLAGKNSKYVSHVHPKLPDYDSLAARLHTLRMNQL</sequence>
<feature type="compositionally biased region" description="Polar residues" evidence="3">
    <location>
        <begin position="842"/>
        <end position="852"/>
    </location>
</feature>
<name>A0AAV0G605_9ASTE</name>
<dbReference type="Proteomes" id="UP001152523">
    <property type="component" value="Unassembled WGS sequence"/>
</dbReference>
<dbReference type="FunFam" id="1.20.1260.60:FF:000003">
    <property type="entry name" value="IST1-like protein isoform A"/>
    <property type="match status" value="1"/>
</dbReference>
<evidence type="ECO:0000256" key="1">
    <source>
        <dbReference type="ARBA" id="ARBA00005536"/>
    </source>
</evidence>
<evidence type="ECO:0008006" key="6">
    <source>
        <dbReference type="Google" id="ProtNLM"/>
    </source>
</evidence>
<feature type="compositionally biased region" description="Polar residues" evidence="3">
    <location>
        <begin position="633"/>
        <end position="645"/>
    </location>
</feature>
<feature type="compositionally biased region" description="Basic and acidic residues" evidence="3">
    <location>
        <begin position="709"/>
        <end position="734"/>
    </location>
</feature>
<feature type="region of interest" description="Disordered" evidence="3">
    <location>
        <begin position="769"/>
        <end position="863"/>
    </location>
</feature>
<evidence type="ECO:0000256" key="2">
    <source>
        <dbReference type="SAM" id="Coils"/>
    </source>
</evidence>
<comment type="caution">
    <text evidence="4">The sequence shown here is derived from an EMBL/GenBank/DDBJ whole genome shotgun (WGS) entry which is preliminary data.</text>
</comment>
<dbReference type="PANTHER" id="PTHR12161:SF13">
    <property type="entry name" value="REGULATOR OF VPS4 ACTIVITY IN THE MVB PATHWAY PROTEIN"/>
    <property type="match status" value="1"/>
</dbReference>
<dbReference type="Gene3D" id="1.20.1260.60">
    <property type="entry name" value="Vacuolar protein sorting-associated protein Ist1"/>
    <property type="match status" value="1"/>
</dbReference>
<feature type="compositionally biased region" description="Basic and acidic residues" evidence="3">
    <location>
        <begin position="611"/>
        <end position="632"/>
    </location>
</feature>
<protein>
    <recommendedName>
        <fullName evidence="6">IST1-like protein</fullName>
    </recommendedName>
</protein>
<dbReference type="PANTHER" id="PTHR12161">
    <property type="entry name" value="IST1 FAMILY MEMBER"/>
    <property type="match status" value="1"/>
</dbReference>
<evidence type="ECO:0000256" key="3">
    <source>
        <dbReference type="SAM" id="MobiDB-lite"/>
    </source>
</evidence>
<proteinExistence type="inferred from homology"/>
<dbReference type="EMBL" id="CAMAPF010001051">
    <property type="protein sequence ID" value="CAH9143416.1"/>
    <property type="molecule type" value="Genomic_DNA"/>
</dbReference>
<feature type="compositionally biased region" description="Polar residues" evidence="3">
    <location>
        <begin position="769"/>
        <end position="792"/>
    </location>
</feature>
<feature type="compositionally biased region" description="Polar residues" evidence="3">
    <location>
        <begin position="228"/>
        <end position="263"/>
    </location>
</feature>
<keyword evidence="2" id="KW-0175">Coiled coil</keyword>
<accession>A0AAV0G605</accession>
<dbReference type="GO" id="GO:0015031">
    <property type="term" value="P:protein transport"/>
    <property type="evidence" value="ECO:0007669"/>
    <property type="project" value="InterPro"/>
</dbReference>
<feature type="compositionally biased region" description="Polar residues" evidence="3">
    <location>
        <begin position="581"/>
        <end position="593"/>
    </location>
</feature>
<reference evidence="4" key="1">
    <citation type="submission" date="2022-07" db="EMBL/GenBank/DDBJ databases">
        <authorList>
            <person name="Macas J."/>
            <person name="Novak P."/>
            <person name="Neumann P."/>
        </authorList>
    </citation>
    <scope>NUCLEOTIDE SEQUENCE</scope>
</reference>
<keyword evidence="5" id="KW-1185">Reference proteome</keyword>
<feature type="region of interest" description="Disordered" evidence="3">
    <location>
        <begin position="321"/>
        <end position="361"/>
    </location>
</feature>
<feature type="compositionally biased region" description="Polar residues" evidence="3">
    <location>
        <begin position="546"/>
        <end position="557"/>
    </location>
</feature>
<dbReference type="Pfam" id="PF03398">
    <property type="entry name" value="Ist1"/>
    <property type="match status" value="1"/>
</dbReference>
<feature type="compositionally biased region" description="Low complexity" evidence="3">
    <location>
        <begin position="264"/>
        <end position="276"/>
    </location>
</feature>
<feature type="compositionally biased region" description="Basic and acidic residues" evidence="3">
    <location>
        <begin position="277"/>
        <end position="289"/>
    </location>
</feature>
<organism evidence="4 5">
    <name type="scientific">Cuscuta epithymum</name>
    <dbReference type="NCBI Taxonomy" id="186058"/>
    <lineage>
        <taxon>Eukaryota</taxon>
        <taxon>Viridiplantae</taxon>
        <taxon>Streptophyta</taxon>
        <taxon>Embryophyta</taxon>
        <taxon>Tracheophyta</taxon>
        <taxon>Spermatophyta</taxon>
        <taxon>Magnoliopsida</taxon>
        <taxon>eudicotyledons</taxon>
        <taxon>Gunneridae</taxon>
        <taxon>Pentapetalae</taxon>
        <taxon>asterids</taxon>
        <taxon>lamiids</taxon>
        <taxon>Solanales</taxon>
        <taxon>Convolvulaceae</taxon>
        <taxon>Cuscuteae</taxon>
        <taxon>Cuscuta</taxon>
        <taxon>Cuscuta subgen. Cuscuta</taxon>
    </lineage>
</organism>
<feature type="region of interest" description="Disordered" evidence="3">
    <location>
        <begin position="581"/>
        <end position="655"/>
    </location>
</feature>
<evidence type="ECO:0000313" key="4">
    <source>
        <dbReference type="EMBL" id="CAH9143416.1"/>
    </source>
</evidence>
<feature type="coiled-coil region" evidence="2">
    <location>
        <begin position="39"/>
        <end position="66"/>
    </location>
</feature>
<evidence type="ECO:0000313" key="5">
    <source>
        <dbReference type="Proteomes" id="UP001152523"/>
    </source>
</evidence>
<feature type="compositionally biased region" description="Polar residues" evidence="3">
    <location>
        <begin position="800"/>
        <end position="815"/>
    </location>
</feature>
<comment type="similarity">
    <text evidence="1">Belongs to the IST1 family.</text>
</comment>
<feature type="region of interest" description="Disordered" evidence="3">
    <location>
        <begin position="700"/>
        <end position="741"/>
    </location>
</feature>
<feature type="compositionally biased region" description="Low complexity" evidence="3">
    <location>
        <begin position="321"/>
        <end position="336"/>
    </location>
</feature>
<dbReference type="InterPro" id="IPR005061">
    <property type="entry name" value="Ist1"/>
</dbReference>
<feature type="region of interest" description="Disordered" evidence="3">
    <location>
        <begin position="223"/>
        <end position="297"/>
    </location>
</feature>
<gene>
    <name evidence="4" type="ORF">CEPIT_LOCUS40648</name>
</gene>
<dbReference type="InterPro" id="IPR042277">
    <property type="entry name" value="IST1-like"/>
</dbReference>
<feature type="region of interest" description="Disordered" evidence="3">
    <location>
        <begin position="528"/>
        <end position="557"/>
    </location>
</feature>
<dbReference type="AlphaFoldDB" id="A0AAV0G605"/>